<accession>A0A6L6XKY4</accession>
<dbReference type="AlphaFoldDB" id="A0A6L6XKY4"/>
<feature type="domain" description="YopX protein" evidence="1">
    <location>
        <begin position="2"/>
        <end position="58"/>
    </location>
</feature>
<evidence type="ECO:0000313" key="2">
    <source>
        <dbReference type="EMBL" id="MVQ47393.1"/>
    </source>
</evidence>
<dbReference type="EMBL" id="WGGT01000033">
    <property type="protein sequence ID" value="MVQ47393.1"/>
    <property type="molecule type" value="Genomic_DNA"/>
</dbReference>
<sequence>MFENDILKDNVIYGVVKWDDANARYIIDDREDGYQDYSEWWHECEIIGNIFDDPELLEA</sequence>
<organism evidence="2 3">
    <name type="scientific">Roseburia intestinalis</name>
    <dbReference type="NCBI Taxonomy" id="166486"/>
    <lineage>
        <taxon>Bacteria</taxon>
        <taxon>Bacillati</taxon>
        <taxon>Bacillota</taxon>
        <taxon>Clostridia</taxon>
        <taxon>Lachnospirales</taxon>
        <taxon>Lachnospiraceae</taxon>
        <taxon>Roseburia</taxon>
    </lineage>
</organism>
<dbReference type="Proteomes" id="UP000479531">
    <property type="component" value="Unassembled WGS sequence"/>
</dbReference>
<name>A0A6L6XKY4_9FIRM</name>
<dbReference type="Gene3D" id="2.30.30.290">
    <property type="entry name" value="YopX-like domains"/>
    <property type="match status" value="1"/>
</dbReference>
<dbReference type="SUPFAM" id="SSF159006">
    <property type="entry name" value="YopX-like"/>
    <property type="match status" value="1"/>
</dbReference>
<dbReference type="InterPro" id="IPR023385">
    <property type="entry name" value="YopX-like_C"/>
</dbReference>
<evidence type="ECO:0000313" key="3">
    <source>
        <dbReference type="Proteomes" id="UP000479531"/>
    </source>
</evidence>
<dbReference type="Pfam" id="PF09643">
    <property type="entry name" value="YopX"/>
    <property type="match status" value="1"/>
</dbReference>
<reference evidence="2 3" key="1">
    <citation type="submission" date="2019-10" db="EMBL/GenBank/DDBJ databases">
        <title>Roseburia spp. ameliorate alcoholic fatty liver via restoration of gut barrier function.</title>
        <authorList>
            <person name="Seo B."/>
            <person name="Ko G."/>
        </authorList>
    </citation>
    <scope>NUCLEOTIDE SEQUENCE [LARGE SCALE GENOMIC DNA]</scope>
    <source>
        <strain evidence="2 3">SNUG30017</strain>
    </source>
</reference>
<dbReference type="InterPro" id="IPR019096">
    <property type="entry name" value="YopX_protein"/>
</dbReference>
<gene>
    <name evidence="2" type="ORF">GCK47_17315</name>
</gene>
<proteinExistence type="predicted"/>
<evidence type="ECO:0000259" key="1">
    <source>
        <dbReference type="Pfam" id="PF09643"/>
    </source>
</evidence>
<protein>
    <recommendedName>
        <fullName evidence="1">YopX protein domain-containing protein</fullName>
    </recommendedName>
</protein>
<comment type="caution">
    <text evidence="2">The sequence shown here is derived from an EMBL/GenBank/DDBJ whole genome shotgun (WGS) entry which is preliminary data.</text>
</comment>